<protein>
    <submittedName>
        <fullName evidence="2">Uncharacterized protein</fullName>
    </submittedName>
</protein>
<organism evidence="2 3">
    <name type="scientific">Paractinoplanes toevensis</name>
    <dbReference type="NCBI Taxonomy" id="571911"/>
    <lineage>
        <taxon>Bacteria</taxon>
        <taxon>Bacillati</taxon>
        <taxon>Actinomycetota</taxon>
        <taxon>Actinomycetes</taxon>
        <taxon>Micromonosporales</taxon>
        <taxon>Micromonosporaceae</taxon>
        <taxon>Paractinoplanes</taxon>
    </lineage>
</organism>
<comment type="caution">
    <text evidence="2">The sequence shown here is derived from an EMBL/GenBank/DDBJ whole genome shotgun (WGS) entry which is preliminary data.</text>
</comment>
<dbReference type="Proteomes" id="UP000677082">
    <property type="component" value="Unassembled WGS sequence"/>
</dbReference>
<feature type="region of interest" description="Disordered" evidence="1">
    <location>
        <begin position="107"/>
        <end position="126"/>
    </location>
</feature>
<keyword evidence="3" id="KW-1185">Reference proteome</keyword>
<dbReference type="AlphaFoldDB" id="A0A919WDN7"/>
<evidence type="ECO:0000313" key="2">
    <source>
        <dbReference type="EMBL" id="GIM98238.1"/>
    </source>
</evidence>
<sequence length="126" mass="13780">MSRTSNIRTRSARALVSADPRIHAQSGHMIACTQRERAPEGRRRHRTVKIREWYRFSLSAVNEVGPGWSGDQGGFKMGDMALCRDLAATSGREFGFVTEPDPDCGPAAAFGGARSSMRSQVSPLAR</sequence>
<reference evidence="2 3" key="1">
    <citation type="submission" date="2021-03" db="EMBL/GenBank/DDBJ databases">
        <title>Whole genome shotgun sequence of Actinoplanes toevensis NBRC 105298.</title>
        <authorList>
            <person name="Komaki H."/>
            <person name="Tamura T."/>
        </authorList>
    </citation>
    <scope>NUCLEOTIDE SEQUENCE [LARGE SCALE GENOMIC DNA]</scope>
    <source>
        <strain evidence="2 3">NBRC 105298</strain>
    </source>
</reference>
<feature type="compositionally biased region" description="Polar residues" evidence="1">
    <location>
        <begin position="116"/>
        <end position="126"/>
    </location>
</feature>
<proteinExistence type="predicted"/>
<accession>A0A919WDN7</accession>
<gene>
    <name evidence="2" type="ORF">Ato02nite_100310</name>
</gene>
<dbReference type="EMBL" id="BOQN01000206">
    <property type="protein sequence ID" value="GIM98238.1"/>
    <property type="molecule type" value="Genomic_DNA"/>
</dbReference>
<name>A0A919WDN7_9ACTN</name>
<evidence type="ECO:0000256" key="1">
    <source>
        <dbReference type="SAM" id="MobiDB-lite"/>
    </source>
</evidence>
<evidence type="ECO:0000313" key="3">
    <source>
        <dbReference type="Proteomes" id="UP000677082"/>
    </source>
</evidence>